<keyword evidence="4 8" id="KW-0547">Nucleotide-binding</keyword>
<feature type="binding site" evidence="8">
    <location>
        <position position="473"/>
    </location>
    <ligand>
        <name>ATP</name>
        <dbReference type="ChEBI" id="CHEBI:30616"/>
    </ligand>
</feature>
<feature type="binding site" evidence="8">
    <location>
        <position position="597"/>
    </location>
    <ligand>
        <name>ATP</name>
        <dbReference type="ChEBI" id="CHEBI:30616"/>
    </ligand>
</feature>
<keyword evidence="3 8" id="KW-0808">Transferase</keyword>
<dbReference type="InterPro" id="IPR025200">
    <property type="entry name" value="PPK_C_dom2"/>
</dbReference>
<gene>
    <name evidence="8" type="primary">ppk</name>
    <name evidence="15" type="ORF">BC643_3042</name>
</gene>
<comment type="cofactor">
    <cofactor evidence="8">
        <name>Mg(2+)</name>
        <dbReference type="ChEBI" id="CHEBI:18420"/>
    </cofactor>
</comment>
<keyword evidence="8" id="KW-0479">Metal-binding</keyword>
<protein>
    <recommendedName>
        <fullName evidence="8 10">Polyphosphate kinase</fullName>
        <ecNumber evidence="8 10">2.7.4.1</ecNumber>
    </recommendedName>
    <alternativeName>
        <fullName evidence="8">ATP-polyphosphate phosphotransferase</fullName>
    </alternativeName>
    <alternativeName>
        <fullName evidence="8">Polyphosphoric acid kinase</fullName>
    </alternativeName>
</protein>
<evidence type="ECO:0000259" key="11">
    <source>
        <dbReference type="Pfam" id="PF02503"/>
    </source>
</evidence>
<dbReference type="GO" id="GO:0046872">
    <property type="term" value="F:metal ion binding"/>
    <property type="evidence" value="ECO:0007669"/>
    <property type="project" value="UniProtKB-KW"/>
</dbReference>
<feature type="domain" description="Polyphosphate kinase N-terminal" evidence="12">
    <location>
        <begin position="14"/>
        <end position="118"/>
    </location>
</feature>
<evidence type="ECO:0000259" key="13">
    <source>
        <dbReference type="Pfam" id="PF13090"/>
    </source>
</evidence>
<feature type="domain" description="Polyphosphate kinase C-terminal" evidence="13">
    <location>
        <begin position="509"/>
        <end position="679"/>
    </location>
</feature>
<feature type="binding site" evidence="8">
    <location>
        <position position="380"/>
    </location>
    <ligand>
        <name>Mg(2+)</name>
        <dbReference type="ChEBI" id="CHEBI:18420"/>
    </ligand>
</feature>
<name>A0A419WB76_9BACT</name>
<reference evidence="15 16" key="1">
    <citation type="submission" date="2018-09" db="EMBL/GenBank/DDBJ databases">
        <title>Genomic Encyclopedia of Archaeal and Bacterial Type Strains, Phase II (KMG-II): from individual species to whole genera.</title>
        <authorList>
            <person name="Goeker M."/>
        </authorList>
    </citation>
    <scope>NUCLEOTIDE SEQUENCE [LARGE SCALE GENOMIC DNA]</scope>
    <source>
        <strain evidence="15 16">DSM 27148</strain>
    </source>
</reference>
<dbReference type="SUPFAM" id="SSF140356">
    <property type="entry name" value="PPK N-terminal domain-like"/>
    <property type="match status" value="1"/>
</dbReference>
<dbReference type="InterPro" id="IPR006660">
    <property type="entry name" value="Arsenate_reductase-like"/>
</dbReference>
<dbReference type="NCBIfam" id="TIGR03705">
    <property type="entry name" value="poly_P_kin"/>
    <property type="match status" value="1"/>
</dbReference>
<keyword evidence="8" id="KW-0460">Magnesium</keyword>
<evidence type="ECO:0000259" key="14">
    <source>
        <dbReference type="Pfam" id="PF17941"/>
    </source>
</evidence>
<dbReference type="NCBIfam" id="NF003917">
    <property type="entry name" value="PRK05443.1-1"/>
    <property type="match status" value="1"/>
</dbReference>
<dbReference type="PROSITE" id="PS51353">
    <property type="entry name" value="ARSC"/>
    <property type="match status" value="1"/>
</dbReference>
<evidence type="ECO:0000256" key="4">
    <source>
        <dbReference type="ARBA" id="ARBA00022741"/>
    </source>
</evidence>
<dbReference type="Pfam" id="PF03960">
    <property type="entry name" value="ArsC"/>
    <property type="match status" value="1"/>
</dbReference>
<dbReference type="Pfam" id="PF02503">
    <property type="entry name" value="PP_kinase"/>
    <property type="match status" value="1"/>
</dbReference>
<dbReference type="EC" id="2.7.4.1" evidence="8 10"/>
<comment type="similarity">
    <text evidence="1 9">Belongs to the ArsC family.</text>
</comment>
<feature type="active site" description="Phosphohistidine intermediate" evidence="8">
    <location>
        <position position="440"/>
    </location>
</feature>
<comment type="function">
    <text evidence="8 10">Catalyzes the reversible transfer of the terminal phosphate of ATP to form a long-chain polyphosphate (polyP).</text>
</comment>
<keyword evidence="6 8" id="KW-0067">ATP-binding</keyword>
<proteinExistence type="inferred from homology"/>
<evidence type="ECO:0000259" key="12">
    <source>
        <dbReference type="Pfam" id="PF13089"/>
    </source>
</evidence>
<dbReference type="PANTHER" id="PTHR30218">
    <property type="entry name" value="POLYPHOSPHATE KINASE"/>
    <property type="match status" value="1"/>
</dbReference>
<evidence type="ECO:0000313" key="15">
    <source>
        <dbReference type="EMBL" id="RKD92666.1"/>
    </source>
</evidence>
<dbReference type="InterPro" id="IPR025198">
    <property type="entry name" value="PPK_N_dom"/>
</dbReference>
<feature type="domain" description="Polyphosphate kinase middle" evidence="11">
    <location>
        <begin position="128"/>
        <end position="310"/>
    </location>
</feature>
<dbReference type="GO" id="GO:0009358">
    <property type="term" value="C:polyphosphate kinase complex"/>
    <property type="evidence" value="ECO:0007669"/>
    <property type="project" value="InterPro"/>
</dbReference>
<dbReference type="Gene3D" id="3.40.30.10">
    <property type="entry name" value="Glutaredoxin"/>
    <property type="match status" value="1"/>
</dbReference>
<organism evidence="15 16">
    <name type="scientific">Mangrovibacterium diazotrophicum</name>
    <dbReference type="NCBI Taxonomy" id="1261403"/>
    <lineage>
        <taxon>Bacteria</taxon>
        <taxon>Pseudomonadati</taxon>
        <taxon>Bacteroidota</taxon>
        <taxon>Bacteroidia</taxon>
        <taxon>Marinilabiliales</taxon>
        <taxon>Prolixibacteraceae</taxon>
        <taxon>Mangrovibacterium</taxon>
    </lineage>
</organism>
<feature type="domain" description="Polyphosphate kinase C-terminal" evidence="14">
    <location>
        <begin position="337"/>
        <end position="501"/>
    </location>
</feature>
<dbReference type="InterPro" id="IPR036830">
    <property type="entry name" value="PP_kinase_middle_dom_sf"/>
</dbReference>
<dbReference type="GO" id="GO:0005524">
    <property type="term" value="F:ATP binding"/>
    <property type="evidence" value="ECO:0007669"/>
    <property type="project" value="UniProtKB-KW"/>
</dbReference>
<dbReference type="InterPro" id="IPR003414">
    <property type="entry name" value="PP_kinase"/>
</dbReference>
<dbReference type="SUPFAM" id="SSF52833">
    <property type="entry name" value="Thioredoxin-like"/>
    <property type="match status" value="1"/>
</dbReference>
<keyword evidence="7" id="KW-0560">Oxidoreductase</keyword>
<comment type="caution">
    <text evidence="15">The sequence shown here is derived from an EMBL/GenBank/DDBJ whole genome shotgun (WGS) entry which is preliminary data.</text>
</comment>
<evidence type="ECO:0000256" key="2">
    <source>
        <dbReference type="ARBA" id="ARBA00022553"/>
    </source>
</evidence>
<dbReference type="EMBL" id="RAPN01000001">
    <property type="protein sequence ID" value="RKD92666.1"/>
    <property type="molecule type" value="Genomic_DNA"/>
</dbReference>
<keyword evidence="5 8" id="KW-0418">Kinase</keyword>
<evidence type="ECO:0000256" key="1">
    <source>
        <dbReference type="ARBA" id="ARBA00007198"/>
    </source>
</evidence>
<keyword evidence="16" id="KW-1185">Reference proteome</keyword>
<dbReference type="InterPro" id="IPR036249">
    <property type="entry name" value="Thioredoxin-like_sf"/>
</dbReference>
<dbReference type="CDD" id="cd09164">
    <property type="entry name" value="PLDc_EcPPK1_C1_like"/>
    <property type="match status" value="1"/>
</dbReference>
<dbReference type="Pfam" id="PF17941">
    <property type="entry name" value="PP_kinase_C_1"/>
    <property type="match status" value="1"/>
</dbReference>
<feature type="binding site" evidence="8">
    <location>
        <position position="569"/>
    </location>
    <ligand>
        <name>ATP</name>
        <dbReference type="ChEBI" id="CHEBI:30616"/>
    </ligand>
</feature>
<dbReference type="SUPFAM" id="SSF143724">
    <property type="entry name" value="PHP14-like"/>
    <property type="match status" value="1"/>
</dbReference>
<dbReference type="Gene3D" id="3.30.870.10">
    <property type="entry name" value="Endonuclease Chain A"/>
    <property type="match status" value="2"/>
</dbReference>
<evidence type="ECO:0000256" key="9">
    <source>
        <dbReference type="PROSITE-ProRule" id="PRU01282"/>
    </source>
</evidence>
<dbReference type="GO" id="GO:0006799">
    <property type="term" value="P:polyphosphate biosynthetic process"/>
    <property type="evidence" value="ECO:0007669"/>
    <property type="project" value="UniProtKB-UniRule"/>
</dbReference>
<accession>A0A419WB76</accession>
<evidence type="ECO:0000313" key="16">
    <source>
        <dbReference type="Proteomes" id="UP000283387"/>
    </source>
</evidence>
<evidence type="ECO:0000256" key="10">
    <source>
        <dbReference type="RuleBase" id="RU003800"/>
    </source>
</evidence>
<dbReference type="InterPro" id="IPR041108">
    <property type="entry name" value="PP_kinase_C_1"/>
</dbReference>
<evidence type="ECO:0000256" key="5">
    <source>
        <dbReference type="ARBA" id="ARBA00022777"/>
    </source>
</evidence>
<dbReference type="GO" id="GO:0008794">
    <property type="term" value="F:arsenate reductase (glutaredoxin) activity"/>
    <property type="evidence" value="ECO:0007669"/>
    <property type="project" value="InterPro"/>
</dbReference>
<dbReference type="HAMAP" id="MF_00347">
    <property type="entry name" value="Polyphosphate_kinase"/>
    <property type="match status" value="1"/>
</dbReference>
<evidence type="ECO:0000256" key="6">
    <source>
        <dbReference type="ARBA" id="ARBA00022840"/>
    </source>
</evidence>
<dbReference type="Pfam" id="PF13089">
    <property type="entry name" value="PP_kinase_N"/>
    <property type="match status" value="1"/>
</dbReference>
<dbReference type="SUPFAM" id="SSF56024">
    <property type="entry name" value="Phospholipase D/nuclease"/>
    <property type="match status" value="2"/>
</dbReference>
<dbReference type="InterPro" id="IPR006659">
    <property type="entry name" value="Arsenate_reductase"/>
</dbReference>
<evidence type="ECO:0000256" key="8">
    <source>
        <dbReference type="HAMAP-Rule" id="MF_00347"/>
    </source>
</evidence>
<dbReference type="InterPro" id="IPR024953">
    <property type="entry name" value="PP_kinase_middle"/>
</dbReference>
<evidence type="ECO:0000256" key="3">
    <source>
        <dbReference type="ARBA" id="ARBA00022679"/>
    </source>
</evidence>
<dbReference type="Gene3D" id="1.20.58.310">
    <property type="entry name" value="Polyphosphate kinase N-terminal domain"/>
    <property type="match status" value="1"/>
</dbReference>
<dbReference type="PANTHER" id="PTHR30218:SF0">
    <property type="entry name" value="POLYPHOSPHATE KINASE"/>
    <property type="match status" value="1"/>
</dbReference>
<dbReference type="Gene3D" id="3.30.1840.10">
    <property type="entry name" value="Polyphosphate kinase middle domain"/>
    <property type="match status" value="1"/>
</dbReference>
<dbReference type="GO" id="GO:0008976">
    <property type="term" value="F:polyphosphate kinase activity"/>
    <property type="evidence" value="ECO:0007669"/>
    <property type="project" value="UniProtKB-UniRule"/>
</dbReference>
<dbReference type="CDD" id="cd03034">
    <property type="entry name" value="ArsC_ArsC"/>
    <property type="match status" value="1"/>
</dbReference>
<feature type="binding site" evidence="8">
    <location>
        <position position="52"/>
    </location>
    <ligand>
        <name>ATP</name>
        <dbReference type="ChEBI" id="CHEBI:30616"/>
    </ligand>
</feature>
<sequence>MLAKALVMIRPENYINREISWLSFNARVLQEAEDQTVPLFERLRFLGIFSNNLDEFFRVRVASVRRMVDFGDDGSILGDYSPEELHERIYDVVYAHQRKSQEIYRNIMVEMAAENIFIIDETRLTSEQGIFVKRYFYEKVLQNLVPIMLGDDHKFPYLRDRSVYLAIKLYRSNKPDKFAYALVRVPSISLTRFLVLPSRNGKKYVILLDDIIRYCLPDIFPLFKYDKFEAYTVKVTRDAELNIDDDISKSFIEKMELSLKRRKVGTPVRLLYDSQIPEEMLSFITSKMHLDPENIVAGGRYHNHKDFMNFPEIGAPHHYYKRLTPVRHKNLPPHDSILKKMRHSDIMLHYPYQSFNHFLDLLREAAIDPKVVEIGITIYRVAENSRVVNSLLNAIRNGKKVTVMIELQARFDEEANIFWSNKLQEEGAHVINGVPGLKVHSKITWIKRKEGDSFRNYAYVGTGNFHEGTSRVYGDDGLLTADPRIADEVASLFGFFKHNYRNNQYKHIIVSPFAMRDFFSSMIDKEIENAKSGKRGYMLLKMNSLIDPEMMDKIKEAAKAGVKVRLIVRGIFGLKIDDEEIRKNIDAISIVDKYLEHSRVFIFGNGGDEKFFISSADWMPRNLNRRIEVACPIYNHDIKDELRKMLKIQLRDNTKSRILENTLSNTYNRPEVEGRFRAQEDFYQYIKEKHQVIMKIYHNPRCSKSRAGLQFLEENGYETEVVNYMKDGISEDEIRHIMKLTGMSAFDLVRTHEELYRTDYKDKSISDDEWVSILSANPKLLKRPIVVNGKKAIFAQPAELIDKIL</sequence>
<dbReference type="Pfam" id="PF13090">
    <property type="entry name" value="PP_kinase_C"/>
    <property type="match status" value="1"/>
</dbReference>
<feature type="binding site" evidence="8">
    <location>
        <position position="410"/>
    </location>
    <ligand>
        <name>Mg(2+)</name>
        <dbReference type="ChEBI" id="CHEBI:18420"/>
    </ligand>
</feature>
<comment type="PTM">
    <text evidence="8 10">An intermediate of this reaction is the autophosphorylated ppk in which a phosphate is covalently linked to a histidine residue through a N-P bond.</text>
</comment>
<dbReference type="AlphaFoldDB" id="A0A419WB76"/>
<dbReference type="InterPro" id="IPR036832">
    <property type="entry name" value="PPK_N_dom_sf"/>
</dbReference>
<comment type="catalytic activity">
    <reaction evidence="8 10">
        <text>[phosphate](n) + ATP = [phosphate](n+1) + ADP</text>
        <dbReference type="Rhea" id="RHEA:19573"/>
        <dbReference type="Rhea" id="RHEA-COMP:9859"/>
        <dbReference type="Rhea" id="RHEA-COMP:14280"/>
        <dbReference type="ChEBI" id="CHEBI:16838"/>
        <dbReference type="ChEBI" id="CHEBI:30616"/>
        <dbReference type="ChEBI" id="CHEBI:456216"/>
        <dbReference type="EC" id="2.7.4.1"/>
    </reaction>
</comment>
<comment type="similarity">
    <text evidence="8 10">Belongs to the polyphosphate kinase 1 (PPK1) family.</text>
</comment>
<dbReference type="Proteomes" id="UP000283387">
    <property type="component" value="Unassembled WGS sequence"/>
</dbReference>
<keyword evidence="2 8" id="KW-0597">Phosphoprotein</keyword>
<evidence type="ECO:0000256" key="7">
    <source>
        <dbReference type="ARBA" id="ARBA00023002"/>
    </source>
</evidence>